<evidence type="ECO:0000256" key="6">
    <source>
        <dbReference type="ARBA" id="ARBA00022475"/>
    </source>
</evidence>
<organism evidence="18 19">
    <name type="scientific">Burkholderia plantarii</name>
    <dbReference type="NCBI Taxonomy" id="41899"/>
    <lineage>
        <taxon>Bacteria</taxon>
        <taxon>Pseudomonadati</taxon>
        <taxon>Pseudomonadota</taxon>
        <taxon>Betaproteobacteria</taxon>
        <taxon>Burkholderiales</taxon>
        <taxon>Burkholderiaceae</taxon>
        <taxon>Burkholderia</taxon>
    </lineage>
</organism>
<keyword evidence="6" id="KW-1003">Cell membrane</keyword>
<dbReference type="EMBL" id="CP002581">
    <property type="protein sequence ID" value="AJK50343.1"/>
    <property type="molecule type" value="Genomic_DNA"/>
</dbReference>
<evidence type="ECO:0000256" key="1">
    <source>
        <dbReference type="ARBA" id="ARBA00004651"/>
    </source>
</evidence>
<dbReference type="HOGENOM" id="CLU_140945_1_1_4"/>
<proteinExistence type="inferred from homology"/>
<keyword evidence="19" id="KW-1185">Reference proteome</keyword>
<evidence type="ECO:0000256" key="16">
    <source>
        <dbReference type="ARBA" id="ARBA00032185"/>
    </source>
</evidence>
<comment type="function">
    <text evidence="12">Cytochrome bo(3) ubiquinol terminal oxidase is the component of the aerobic respiratory chain of E.coli that predominates when cells are grown at high aeration. Has proton pump activity across the membrane in addition to electron transfer, pumping 2 protons/electron.</text>
</comment>
<keyword evidence="10" id="KW-0560">Oxidoreductase</keyword>
<dbReference type="RefSeq" id="WP_042628641.1">
    <property type="nucleotide sequence ID" value="NZ_BSTO01000035.1"/>
</dbReference>
<name>A0A0B6S3X9_BURPL</name>
<dbReference type="InterPro" id="IPR014210">
    <property type="entry name" value="Cyt_o_ubiqinol_oxidase_su4"/>
</dbReference>
<dbReference type="KEGG" id="bpla:bpln_2g23090"/>
<evidence type="ECO:0000256" key="13">
    <source>
        <dbReference type="ARBA" id="ARBA00030071"/>
    </source>
</evidence>
<dbReference type="GO" id="GO:0019646">
    <property type="term" value="P:aerobic electron transport chain"/>
    <property type="evidence" value="ECO:0007669"/>
    <property type="project" value="TreeGrafter"/>
</dbReference>
<evidence type="ECO:0000256" key="12">
    <source>
        <dbReference type="ARBA" id="ARBA00025694"/>
    </source>
</evidence>
<dbReference type="Proteomes" id="UP000031838">
    <property type="component" value="Chromosome 2"/>
</dbReference>
<keyword evidence="9 17" id="KW-1133">Transmembrane helix</keyword>
<protein>
    <recommendedName>
        <fullName evidence="4">Cytochrome bo(3) ubiquinol oxidase subunit 4</fullName>
    </recommendedName>
    <alternativeName>
        <fullName evidence="16">Cytochrome o ubiquinol oxidase subunit 4</fullName>
    </alternativeName>
    <alternativeName>
        <fullName evidence="13">Oxidase bo(3) subunit 4</fullName>
    </alternativeName>
    <alternativeName>
        <fullName evidence="14">Ubiquinol oxidase polypeptide IV</fullName>
    </alternativeName>
    <alternativeName>
        <fullName evidence="15">Ubiquinol oxidase subunit 4</fullName>
    </alternativeName>
</protein>
<dbReference type="Pfam" id="PF03626">
    <property type="entry name" value="COX4_pro"/>
    <property type="match status" value="1"/>
</dbReference>
<dbReference type="PANTHER" id="PTHR36835">
    <property type="entry name" value="CYTOCHROME BO(3) UBIQUINOL OXIDASE SUBUNIT 4"/>
    <property type="match status" value="1"/>
</dbReference>
<dbReference type="InterPro" id="IPR005171">
    <property type="entry name" value="Cyt_c_oxidase_su4_prok"/>
</dbReference>
<evidence type="ECO:0000256" key="9">
    <source>
        <dbReference type="ARBA" id="ARBA00022989"/>
    </source>
</evidence>
<dbReference type="PANTHER" id="PTHR36835:SF1">
    <property type="entry name" value="CYTOCHROME BO(3) UBIQUINOL OXIDASE SUBUNIT 4"/>
    <property type="match status" value="1"/>
</dbReference>
<sequence>MAHSHTHASHDDASHGTVSSYLVGFVLSVILTAASFGVVLGGWFSTNEVKILVLAALAAVQIVVHLIFFLHMNGSSSQRWNVTAFAYTVLTVVILIVGSLWIMHNVSINMMSR</sequence>
<keyword evidence="5" id="KW-0813">Transport</keyword>
<comment type="similarity">
    <text evidence="2">Belongs to the cytochrome c oxidase bacterial subunit 4 family.</text>
</comment>
<dbReference type="GO" id="GO:0005886">
    <property type="term" value="C:plasma membrane"/>
    <property type="evidence" value="ECO:0007669"/>
    <property type="project" value="UniProtKB-SubCell"/>
</dbReference>
<evidence type="ECO:0000256" key="17">
    <source>
        <dbReference type="SAM" id="Phobius"/>
    </source>
</evidence>
<reference evidence="18 19" key="2">
    <citation type="journal article" date="2016" name="Appl. Microbiol. Biotechnol.">
        <title>Mutations improving production and secretion of extracellular lipase by Burkholderia glumae PG1.</title>
        <authorList>
            <person name="Knapp A."/>
            <person name="Voget S."/>
            <person name="Gao R."/>
            <person name="Zaburannyi N."/>
            <person name="Krysciak D."/>
            <person name="Breuer M."/>
            <person name="Hauer B."/>
            <person name="Streit W.R."/>
            <person name="Muller R."/>
            <person name="Daniel R."/>
            <person name="Jaeger K.E."/>
        </authorList>
    </citation>
    <scope>NUCLEOTIDE SEQUENCE [LARGE SCALE GENOMIC DNA]</scope>
    <source>
        <strain evidence="18 19">PG1</strain>
    </source>
</reference>
<dbReference type="GO" id="GO:0009486">
    <property type="term" value="F:cytochrome bo3 ubiquinol oxidase activity"/>
    <property type="evidence" value="ECO:0007669"/>
    <property type="project" value="InterPro"/>
</dbReference>
<evidence type="ECO:0000256" key="2">
    <source>
        <dbReference type="ARBA" id="ARBA00008079"/>
    </source>
</evidence>
<feature type="transmembrane region" description="Helical" evidence="17">
    <location>
        <begin position="20"/>
        <end position="44"/>
    </location>
</feature>
<evidence type="ECO:0000313" key="18">
    <source>
        <dbReference type="EMBL" id="AJK50343.1"/>
    </source>
</evidence>
<evidence type="ECO:0000256" key="4">
    <source>
        <dbReference type="ARBA" id="ARBA00014689"/>
    </source>
</evidence>
<evidence type="ECO:0000256" key="10">
    <source>
        <dbReference type="ARBA" id="ARBA00023002"/>
    </source>
</evidence>
<comment type="subcellular location">
    <subcellularLocation>
        <location evidence="1">Cell membrane</location>
        <topology evidence="1">Multi-pass membrane protein</topology>
    </subcellularLocation>
</comment>
<evidence type="ECO:0000256" key="3">
    <source>
        <dbReference type="ARBA" id="ARBA00011700"/>
    </source>
</evidence>
<comment type="subunit">
    <text evidence="3">Heterooctamer of two A chains, two B chains, two C chains and two D chains.</text>
</comment>
<keyword evidence="11 17" id="KW-0472">Membrane</keyword>
<dbReference type="OrthoDB" id="2375888at2"/>
<evidence type="ECO:0000256" key="15">
    <source>
        <dbReference type="ARBA" id="ARBA00031887"/>
    </source>
</evidence>
<feature type="transmembrane region" description="Helical" evidence="17">
    <location>
        <begin position="51"/>
        <end position="72"/>
    </location>
</feature>
<dbReference type="GO" id="GO:0015990">
    <property type="term" value="P:electron transport coupled proton transport"/>
    <property type="evidence" value="ECO:0007669"/>
    <property type="project" value="InterPro"/>
</dbReference>
<evidence type="ECO:0000256" key="7">
    <source>
        <dbReference type="ARBA" id="ARBA00022692"/>
    </source>
</evidence>
<dbReference type="InterPro" id="IPR050968">
    <property type="entry name" value="Cytochrome_c_oxidase_bac_sub4"/>
</dbReference>
<evidence type="ECO:0000256" key="8">
    <source>
        <dbReference type="ARBA" id="ARBA00022982"/>
    </source>
</evidence>
<keyword evidence="8" id="KW-0249">Electron transport</keyword>
<feature type="transmembrane region" description="Helical" evidence="17">
    <location>
        <begin position="84"/>
        <end position="103"/>
    </location>
</feature>
<dbReference type="NCBIfam" id="TIGR02847">
    <property type="entry name" value="CyoD"/>
    <property type="match status" value="1"/>
</dbReference>
<reference evidence="19" key="1">
    <citation type="submission" date="2011-03" db="EMBL/GenBank/DDBJ databases">
        <authorList>
            <person name="Voget S."/>
            <person name="Streit W.R."/>
            <person name="Jaeger K.E."/>
            <person name="Daniel R."/>
        </authorList>
    </citation>
    <scope>NUCLEOTIDE SEQUENCE [LARGE SCALE GENOMIC DNA]</scope>
    <source>
        <strain evidence="19">PG1</strain>
    </source>
</reference>
<evidence type="ECO:0000256" key="14">
    <source>
        <dbReference type="ARBA" id="ARBA00030211"/>
    </source>
</evidence>
<dbReference type="GO" id="GO:0009319">
    <property type="term" value="C:cytochrome o ubiquinol oxidase complex"/>
    <property type="evidence" value="ECO:0007669"/>
    <property type="project" value="TreeGrafter"/>
</dbReference>
<dbReference type="KEGG" id="bgp:BGL_2c22840"/>
<dbReference type="GO" id="GO:0015078">
    <property type="term" value="F:proton transmembrane transporter activity"/>
    <property type="evidence" value="ECO:0007669"/>
    <property type="project" value="TreeGrafter"/>
</dbReference>
<evidence type="ECO:0000256" key="5">
    <source>
        <dbReference type="ARBA" id="ARBA00022448"/>
    </source>
</evidence>
<evidence type="ECO:0000256" key="11">
    <source>
        <dbReference type="ARBA" id="ARBA00023136"/>
    </source>
</evidence>
<evidence type="ECO:0000313" key="19">
    <source>
        <dbReference type="Proteomes" id="UP000031838"/>
    </source>
</evidence>
<gene>
    <name evidence="18" type="primary">cyoD</name>
    <name evidence="18" type="ORF">BGL_2c22840</name>
</gene>
<keyword evidence="7 17" id="KW-0812">Transmembrane</keyword>
<dbReference type="AlphaFoldDB" id="A0A0B6S3X9"/>
<accession>A0A0B6S3X9</accession>